<protein>
    <submittedName>
        <fullName evidence="4">NAD(P)-dependent dehydrogenase, short-chain alcohol dehydrogenase family</fullName>
    </submittedName>
    <submittedName>
        <fullName evidence="3">SDR family oxidoreductase</fullName>
    </submittedName>
</protein>
<comment type="similarity">
    <text evidence="1">Belongs to the short-chain dehydrogenases/reductases (SDR) family.</text>
</comment>
<dbReference type="EMBL" id="CP076607">
    <property type="protein sequence ID" value="QWU13262.1"/>
    <property type="molecule type" value="Genomic_DNA"/>
</dbReference>
<dbReference type="EMBL" id="FODH01000034">
    <property type="protein sequence ID" value="SEP22597.1"/>
    <property type="molecule type" value="Genomic_DNA"/>
</dbReference>
<dbReference type="SUPFAM" id="SSF51735">
    <property type="entry name" value="NAD(P)-binding Rossmann-fold domains"/>
    <property type="match status" value="1"/>
</dbReference>
<dbReference type="PANTHER" id="PTHR43669:SF3">
    <property type="entry name" value="ALCOHOL DEHYDROGENASE, PUTATIVE (AFU_ORTHOLOGUE AFUA_3G03445)-RELATED"/>
    <property type="match status" value="1"/>
</dbReference>
<dbReference type="OrthoDB" id="9803333at2"/>
<dbReference type="PRINTS" id="PR00081">
    <property type="entry name" value="GDHRDH"/>
</dbReference>
<name>A0A1H8W571_9BACL</name>
<dbReference type="Gene3D" id="3.40.50.720">
    <property type="entry name" value="NAD(P)-binding Rossmann-like Domain"/>
    <property type="match status" value="1"/>
</dbReference>
<dbReference type="AlphaFoldDB" id="A0A1H8W571"/>
<dbReference type="InterPro" id="IPR002347">
    <property type="entry name" value="SDR_fam"/>
</dbReference>
<dbReference type="RefSeq" id="WP_036595311.1">
    <property type="nucleotide sequence ID" value="NZ_CP076607.1"/>
</dbReference>
<reference evidence="4 5" key="1">
    <citation type="submission" date="2016-10" db="EMBL/GenBank/DDBJ databases">
        <authorList>
            <person name="de Groot N.N."/>
        </authorList>
    </citation>
    <scope>NUCLEOTIDE SEQUENCE [LARGE SCALE GENOMIC DNA]</scope>
    <source>
        <strain evidence="4 5">CGMCC 1.10238</strain>
    </source>
</reference>
<dbReference type="STRING" id="1333845.SAMN04487895_1346"/>
<proteinExistence type="inferred from homology"/>
<evidence type="ECO:0000313" key="5">
    <source>
        <dbReference type="Proteomes" id="UP000198809"/>
    </source>
</evidence>
<reference evidence="3 6" key="2">
    <citation type="submission" date="2021-06" db="EMBL/GenBank/DDBJ databases">
        <title>Whole genome sequence of Paenibacillus sophorae DSM23020 for comparative genomics.</title>
        <authorList>
            <person name="Kim M.-J."/>
            <person name="Lee G."/>
            <person name="Shin J.-H."/>
        </authorList>
    </citation>
    <scope>NUCLEOTIDE SEQUENCE [LARGE SCALE GENOMIC DNA]</scope>
    <source>
        <strain evidence="3 6">DSM 23020</strain>
    </source>
</reference>
<dbReference type="Proteomes" id="UP000198809">
    <property type="component" value="Unassembled WGS sequence"/>
</dbReference>
<dbReference type="PANTHER" id="PTHR43669">
    <property type="entry name" value="5-KETO-D-GLUCONATE 5-REDUCTASE"/>
    <property type="match status" value="1"/>
</dbReference>
<evidence type="ECO:0000313" key="4">
    <source>
        <dbReference type="EMBL" id="SEP22597.1"/>
    </source>
</evidence>
<organism evidence="4 5">
    <name type="scientific">Paenibacillus sophorae</name>
    <dbReference type="NCBI Taxonomy" id="1333845"/>
    <lineage>
        <taxon>Bacteria</taxon>
        <taxon>Bacillati</taxon>
        <taxon>Bacillota</taxon>
        <taxon>Bacilli</taxon>
        <taxon>Bacillales</taxon>
        <taxon>Paenibacillaceae</taxon>
        <taxon>Paenibacillus</taxon>
    </lineage>
</organism>
<dbReference type="CDD" id="cd05233">
    <property type="entry name" value="SDR_c"/>
    <property type="match status" value="1"/>
</dbReference>
<evidence type="ECO:0000313" key="3">
    <source>
        <dbReference type="EMBL" id="QWU13262.1"/>
    </source>
</evidence>
<keyword evidence="6" id="KW-1185">Reference proteome</keyword>
<dbReference type="Pfam" id="PF00106">
    <property type="entry name" value="adh_short"/>
    <property type="match status" value="1"/>
</dbReference>
<dbReference type="Proteomes" id="UP000683429">
    <property type="component" value="Chromosome"/>
</dbReference>
<evidence type="ECO:0000256" key="2">
    <source>
        <dbReference type="ARBA" id="ARBA00023002"/>
    </source>
</evidence>
<keyword evidence="2" id="KW-0560">Oxidoreductase</keyword>
<gene>
    <name evidence="3" type="ORF">KP014_14680</name>
    <name evidence="4" type="ORF">SAMN04487895_1346</name>
</gene>
<sequence length="309" mass="35081">MECFLKKIKEMELIDNSIERGQRIVEKAVLITGGSAGIGKALAKIVSEKYKYKVLIVGRNEEQMKDIVKECSNIDFIKADLSKADGIKKIVEAVSQRNTKLNYLVNNAAVQNLSLLKDITEEQFDESMNVNVKAPLMLVKGLMETNMFEKNTRILMVSSSSRYNIQKGMGLYSVSKEAMFTLHKVMKKEYAESLLISSVYPGTVYGTKTAKGMEASKIPEIIELRKDMKEFLSSNKSIRILSPDQAALFISWVLCNTSDEEYIKPKLARNFNDTVINEEEWDIRDCEFYINCPYKDGTKLKQLANFLGK</sequence>
<dbReference type="InterPro" id="IPR036291">
    <property type="entry name" value="NAD(P)-bd_dom_sf"/>
</dbReference>
<dbReference type="GO" id="GO:0016491">
    <property type="term" value="F:oxidoreductase activity"/>
    <property type="evidence" value="ECO:0007669"/>
    <property type="project" value="UniProtKB-KW"/>
</dbReference>
<evidence type="ECO:0000313" key="6">
    <source>
        <dbReference type="Proteomes" id="UP000683429"/>
    </source>
</evidence>
<accession>A0A1H8W571</accession>
<evidence type="ECO:0000256" key="1">
    <source>
        <dbReference type="ARBA" id="ARBA00006484"/>
    </source>
</evidence>